<dbReference type="EMBL" id="CP000360">
    <property type="protein sequence ID" value="ABF42626.1"/>
    <property type="molecule type" value="Genomic_DNA"/>
</dbReference>
<name>Q1IKH4_KORVE</name>
<accession>Q1IKH4</accession>
<dbReference type="KEGG" id="aba:Acid345_3625"/>
<dbReference type="AlphaFoldDB" id="Q1IKH4"/>
<evidence type="ECO:0000313" key="1">
    <source>
        <dbReference type="EMBL" id="ABF42626.1"/>
    </source>
</evidence>
<reference evidence="1 2" key="1">
    <citation type="journal article" date="2009" name="Appl. Environ. Microbiol.">
        <title>Three genomes from the phylum Acidobacteria provide insight into the lifestyles of these microorganisms in soils.</title>
        <authorList>
            <person name="Ward N.L."/>
            <person name="Challacombe J.F."/>
            <person name="Janssen P.H."/>
            <person name="Henrissat B."/>
            <person name="Coutinho P.M."/>
            <person name="Wu M."/>
            <person name="Xie G."/>
            <person name="Haft D.H."/>
            <person name="Sait M."/>
            <person name="Badger J."/>
            <person name="Barabote R.D."/>
            <person name="Bradley B."/>
            <person name="Brettin T.S."/>
            <person name="Brinkac L.M."/>
            <person name="Bruce D."/>
            <person name="Creasy T."/>
            <person name="Daugherty S.C."/>
            <person name="Davidsen T.M."/>
            <person name="DeBoy R.T."/>
            <person name="Detter J.C."/>
            <person name="Dodson R.J."/>
            <person name="Durkin A.S."/>
            <person name="Ganapathy A."/>
            <person name="Gwinn-Giglio M."/>
            <person name="Han C.S."/>
            <person name="Khouri H."/>
            <person name="Kiss H."/>
            <person name="Kothari S.P."/>
            <person name="Madupu R."/>
            <person name="Nelson K.E."/>
            <person name="Nelson W.C."/>
            <person name="Paulsen I."/>
            <person name="Penn K."/>
            <person name="Ren Q."/>
            <person name="Rosovitz M.J."/>
            <person name="Selengut J.D."/>
            <person name="Shrivastava S."/>
            <person name="Sullivan S.A."/>
            <person name="Tapia R."/>
            <person name="Thompson L.S."/>
            <person name="Watkins K.L."/>
            <person name="Yang Q."/>
            <person name="Yu C."/>
            <person name="Zafar N."/>
            <person name="Zhou L."/>
            <person name="Kuske C.R."/>
        </authorList>
    </citation>
    <scope>NUCLEOTIDE SEQUENCE [LARGE SCALE GENOMIC DNA]</scope>
    <source>
        <strain evidence="1 2">Ellin345</strain>
    </source>
</reference>
<dbReference type="Proteomes" id="UP000002432">
    <property type="component" value="Chromosome"/>
</dbReference>
<evidence type="ECO:0000313" key="2">
    <source>
        <dbReference type="Proteomes" id="UP000002432"/>
    </source>
</evidence>
<sequence length="103" mass="11209">MRGGDNSMIGALLFPTLLAITLPLQPQIQPAQKTDAAGLSIRQIGNLSADSQSGNDVCFKMRVYLFERNDDAAPTLVRETTCTTVRPFLHKTKAPKARLIPAN</sequence>
<dbReference type="HOGENOM" id="CLU_2260061_0_0_0"/>
<keyword evidence="2" id="KW-1185">Reference proteome</keyword>
<protein>
    <submittedName>
        <fullName evidence="1">Uncharacterized protein</fullName>
    </submittedName>
</protein>
<organism evidence="1 2">
    <name type="scientific">Koribacter versatilis (strain Ellin345)</name>
    <dbReference type="NCBI Taxonomy" id="204669"/>
    <lineage>
        <taxon>Bacteria</taxon>
        <taxon>Pseudomonadati</taxon>
        <taxon>Acidobacteriota</taxon>
        <taxon>Terriglobia</taxon>
        <taxon>Terriglobales</taxon>
        <taxon>Candidatus Korobacteraceae</taxon>
        <taxon>Candidatus Korobacter</taxon>
    </lineage>
</organism>
<proteinExistence type="predicted"/>
<gene>
    <name evidence="1" type="ordered locus">Acid345_3625</name>
</gene>
<dbReference type="EnsemblBacteria" id="ABF42626">
    <property type="protein sequence ID" value="ABF42626"/>
    <property type="gene ID" value="Acid345_3625"/>
</dbReference>